<dbReference type="Proteomes" id="UP001059041">
    <property type="component" value="Linkage Group LG25"/>
</dbReference>
<organism evidence="2 3">
    <name type="scientific">Triplophysa rosa</name>
    <name type="common">Cave loach</name>
    <dbReference type="NCBI Taxonomy" id="992332"/>
    <lineage>
        <taxon>Eukaryota</taxon>
        <taxon>Metazoa</taxon>
        <taxon>Chordata</taxon>
        <taxon>Craniata</taxon>
        <taxon>Vertebrata</taxon>
        <taxon>Euteleostomi</taxon>
        <taxon>Actinopterygii</taxon>
        <taxon>Neopterygii</taxon>
        <taxon>Teleostei</taxon>
        <taxon>Ostariophysi</taxon>
        <taxon>Cypriniformes</taxon>
        <taxon>Nemacheilidae</taxon>
        <taxon>Triplophysa</taxon>
    </lineage>
</organism>
<dbReference type="EMBL" id="JAFHDT010000025">
    <property type="protein sequence ID" value="KAI7790834.1"/>
    <property type="molecule type" value="Genomic_DNA"/>
</dbReference>
<name>A0A9W7W9U5_TRIRA</name>
<keyword evidence="3" id="KW-1185">Reference proteome</keyword>
<protein>
    <submittedName>
        <fullName evidence="2">Uncharacterized protein</fullName>
    </submittedName>
</protein>
<feature type="compositionally biased region" description="Basic and acidic residues" evidence="1">
    <location>
        <begin position="52"/>
        <end position="82"/>
    </location>
</feature>
<evidence type="ECO:0000313" key="2">
    <source>
        <dbReference type="EMBL" id="KAI7790834.1"/>
    </source>
</evidence>
<feature type="region of interest" description="Disordered" evidence="1">
    <location>
        <begin position="47"/>
        <end position="91"/>
    </location>
</feature>
<accession>A0A9W7W9U5</accession>
<reference evidence="2" key="1">
    <citation type="submission" date="2021-02" db="EMBL/GenBank/DDBJ databases">
        <title>Comparative genomics reveals that relaxation of natural selection precedes convergent phenotypic evolution of cavefish.</title>
        <authorList>
            <person name="Peng Z."/>
        </authorList>
    </citation>
    <scope>NUCLEOTIDE SEQUENCE</scope>
    <source>
        <tissue evidence="2">Muscle</tissue>
    </source>
</reference>
<evidence type="ECO:0000313" key="3">
    <source>
        <dbReference type="Proteomes" id="UP001059041"/>
    </source>
</evidence>
<proteinExistence type="predicted"/>
<sequence length="112" mass="12801">MGSLFGHHQYPRVHWAANRMSDTMAWRKLVPQASELPDNKILVDAYGATELPDQKENRKTNGEKTYPHGLELEDRQTEDVRTSKQQPPPLRTYKCVFSHCSKTPHSDTLLAA</sequence>
<comment type="caution">
    <text evidence="2">The sequence shown here is derived from an EMBL/GenBank/DDBJ whole genome shotgun (WGS) entry which is preliminary data.</text>
</comment>
<gene>
    <name evidence="2" type="ORF">IRJ41_002440</name>
</gene>
<evidence type="ECO:0000256" key="1">
    <source>
        <dbReference type="SAM" id="MobiDB-lite"/>
    </source>
</evidence>
<dbReference type="AlphaFoldDB" id="A0A9W7W9U5"/>